<proteinExistence type="predicted"/>
<evidence type="ECO:0000313" key="5">
    <source>
        <dbReference type="Proteomes" id="UP001056383"/>
    </source>
</evidence>
<dbReference type="RefSeq" id="WP_275563653.1">
    <property type="nucleotide sequence ID" value="NZ_CP095474.1"/>
</dbReference>
<dbReference type="Proteomes" id="UP001056383">
    <property type="component" value="Chromosome"/>
</dbReference>
<dbReference type="InterPro" id="IPR016181">
    <property type="entry name" value="Acyl_CoA_acyltransferase"/>
</dbReference>
<dbReference type="EMBL" id="CP095474">
    <property type="protein sequence ID" value="URN17267.1"/>
    <property type="molecule type" value="Genomic_DNA"/>
</dbReference>
<dbReference type="Pfam" id="PF00583">
    <property type="entry name" value="Acetyltransf_1"/>
    <property type="match status" value="1"/>
</dbReference>
<evidence type="ECO:0000256" key="2">
    <source>
        <dbReference type="ARBA" id="ARBA00023315"/>
    </source>
</evidence>
<dbReference type="PANTHER" id="PTHR10545">
    <property type="entry name" value="DIAMINE N-ACETYLTRANSFERASE"/>
    <property type="match status" value="1"/>
</dbReference>
<dbReference type="SUPFAM" id="SSF55729">
    <property type="entry name" value="Acyl-CoA N-acyltransferases (Nat)"/>
    <property type="match status" value="1"/>
</dbReference>
<gene>
    <name evidence="4" type="ORF">MW084_16560</name>
</gene>
<evidence type="ECO:0000259" key="3">
    <source>
        <dbReference type="PROSITE" id="PS51186"/>
    </source>
</evidence>
<name>A0ABY4TKG4_9ACTN</name>
<dbReference type="InterPro" id="IPR000182">
    <property type="entry name" value="GNAT_dom"/>
</dbReference>
<sequence>MGVKHDIEVRPIEPGDLDALLELCREHAAYEKAEFRENGQVERWRAALFSEAPALHGWMALDGGRPCGFMTVTTDFATWSAERFAYMDCLYLQEPYRGRGIGRMFLDRLREFSVAQGCGWAEWQTPTDNELGIGFYRRMGAGAKTKIRFHYAVGGRDVS</sequence>
<dbReference type="CDD" id="cd04301">
    <property type="entry name" value="NAT_SF"/>
    <property type="match status" value="1"/>
</dbReference>
<keyword evidence="5" id="KW-1185">Reference proteome</keyword>
<accession>A0ABY4TKG4</accession>
<keyword evidence="2" id="KW-0012">Acyltransferase</keyword>
<evidence type="ECO:0000313" key="4">
    <source>
        <dbReference type="EMBL" id="URN17267.1"/>
    </source>
</evidence>
<keyword evidence="1" id="KW-0808">Transferase</keyword>
<dbReference type="InterPro" id="IPR051016">
    <property type="entry name" value="Diverse_Substrate_AcTransf"/>
</dbReference>
<organism evidence="4 5">
    <name type="scientific">Streptomyces sudanensis</name>
    <dbReference type="NCBI Taxonomy" id="436397"/>
    <lineage>
        <taxon>Bacteria</taxon>
        <taxon>Bacillati</taxon>
        <taxon>Actinomycetota</taxon>
        <taxon>Actinomycetes</taxon>
        <taxon>Kitasatosporales</taxon>
        <taxon>Streptomycetaceae</taxon>
        <taxon>Streptomyces</taxon>
    </lineage>
</organism>
<reference evidence="4" key="1">
    <citation type="submission" date="2022-04" db="EMBL/GenBank/DDBJ databases">
        <title>Systematic whole-genome sequencing reveals an unexpected diversity among actinomycetoma pathogens and provides insights into their antibacterial susceptibilities.</title>
        <authorList>
            <person name="Watson A.K."/>
            <person name="Kepplinger B."/>
            <person name="Bakhiet S.M."/>
            <person name="Mhmoud N.A."/>
            <person name="Chapman J."/>
            <person name="Allenby N."/>
            <person name="Mickiewicz K."/>
            <person name="Goodfellow M."/>
            <person name="Fahal A.H."/>
            <person name="Errington J."/>
        </authorList>
    </citation>
    <scope>NUCLEOTIDE SEQUENCE</scope>
    <source>
        <strain evidence="4">SD 504</strain>
    </source>
</reference>
<feature type="domain" description="N-acetyltransferase" evidence="3">
    <location>
        <begin position="7"/>
        <end position="159"/>
    </location>
</feature>
<protein>
    <submittedName>
        <fullName evidence="4">GNAT family N-acetyltransferase</fullName>
    </submittedName>
</protein>
<dbReference type="PROSITE" id="PS51186">
    <property type="entry name" value="GNAT"/>
    <property type="match status" value="1"/>
</dbReference>
<dbReference type="Gene3D" id="3.40.630.30">
    <property type="match status" value="1"/>
</dbReference>
<dbReference type="PANTHER" id="PTHR10545:SF29">
    <property type="entry name" value="GH14572P-RELATED"/>
    <property type="match status" value="1"/>
</dbReference>
<evidence type="ECO:0000256" key="1">
    <source>
        <dbReference type="ARBA" id="ARBA00022679"/>
    </source>
</evidence>